<accession>A0A0F9K6P1</accession>
<organism evidence="1">
    <name type="scientific">marine sediment metagenome</name>
    <dbReference type="NCBI Taxonomy" id="412755"/>
    <lineage>
        <taxon>unclassified sequences</taxon>
        <taxon>metagenomes</taxon>
        <taxon>ecological metagenomes</taxon>
    </lineage>
</organism>
<gene>
    <name evidence="1" type="ORF">LCGC14_1441990</name>
</gene>
<sequence length="151" mass="16415">MKTSALLFLVGLLAGFIAGVEYGRRQAANLTDELPGNLVGALMDTIGGRVRTTREKANMAEMKSTLRNLWVLQEGHLADHSTYGSTVEGIGMTWLALGVTIELSEVGRDGYRGTARHADLPNVACYIEIGSAWQGADGTYEGLPWCDDRRR</sequence>
<protein>
    <submittedName>
        <fullName evidence="1">Uncharacterized protein</fullName>
    </submittedName>
</protein>
<reference evidence="1" key="1">
    <citation type="journal article" date="2015" name="Nature">
        <title>Complex archaea that bridge the gap between prokaryotes and eukaryotes.</title>
        <authorList>
            <person name="Spang A."/>
            <person name="Saw J.H."/>
            <person name="Jorgensen S.L."/>
            <person name="Zaremba-Niedzwiedzka K."/>
            <person name="Martijn J."/>
            <person name="Lind A.E."/>
            <person name="van Eijk R."/>
            <person name="Schleper C."/>
            <person name="Guy L."/>
            <person name="Ettema T.J."/>
        </authorList>
    </citation>
    <scope>NUCLEOTIDE SEQUENCE</scope>
</reference>
<evidence type="ECO:0000313" key="1">
    <source>
        <dbReference type="EMBL" id="KKM70311.1"/>
    </source>
</evidence>
<dbReference type="EMBL" id="LAZR01009841">
    <property type="protein sequence ID" value="KKM70311.1"/>
    <property type="molecule type" value="Genomic_DNA"/>
</dbReference>
<name>A0A0F9K6P1_9ZZZZ</name>
<proteinExistence type="predicted"/>
<dbReference type="AlphaFoldDB" id="A0A0F9K6P1"/>
<comment type="caution">
    <text evidence="1">The sequence shown here is derived from an EMBL/GenBank/DDBJ whole genome shotgun (WGS) entry which is preliminary data.</text>
</comment>